<dbReference type="InterPro" id="IPR039315">
    <property type="entry name" value="CheW"/>
</dbReference>
<accession>A0A1M5S0C9</accession>
<dbReference type="GO" id="GO:0007165">
    <property type="term" value="P:signal transduction"/>
    <property type="evidence" value="ECO:0007669"/>
    <property type="project" value="InterPro"/>
</dbReference>
<dbReference type="Gene3D" id="2.30.30.40">
    <property type="entry name" value="SH3 Domains"/>
    <property type="match status" value="1"/>
</dbReference>
<dbReference type="PANTHER" id="PTHR22617:SF23">
    <property type="entry name" value="CHEMOTAXIS PROTEIN CHEW"/>
    <property type="match status" value="1"/>
</dbReference>
<dbReference type="GO" id="GO:0006935">
    <property type="term" value="P:chemotaxis"/>
    <property type="evidence" value="ECO:0007669"/>
    <property type="project" value="InterPro"/>
</dbReference>
<keyword evidence="3" id="KW-1185">Reference proteome</keyword>
<evidence type="ECO:0000313" key="3">
    <source>
        <dbReference type="Proteomes" id="UP000183967"/>
    </source>
</evidence>
<dbReference type="OrthoDB" id="9794382at2"/>
<gene>
    <name evidence="2" type="ORF">SAMN02745135_00424</name>
</gene>
<dbReference type="RefSeq" id="WP_073195020.1">
    <property type="nucleotide sequence ID" value="NZ_FQXO01000009.1"/>
</dbReference>
<proteinExistence type="predicted"/>
<dbReference type="AlphaFoldDB" id="A0A1M5S0C9"/>
<name>A0A1M5S0C9_9FIRM</name>
<sequence>MSEKQYVIFKLNDEEYGVEISNVKEITSYEEGVKVPDAPDFVDGIINLRGDVVPIINLKKRFKLDTDGIDENSRVIISDINEKLVGFAVDDASRVLTMKDDDVESPPEVILSNNKRFITGIGKFNDEIIIILDFREVLSEEEKQQIQRMQTSLEQSK</sequence>
<dbReference type="GO" id="GO:0005829">
    <property type="term" value="C:cytosol"/>
    <property type="evidence" value="ECO:0007669"/>
    <property type="project" value="TreeGrafter"/>
</dbReference>
<feature type="domain" description="CheW-like" evidence="1">
    <location>
        <begin position="3"/>
        <end position="143"/>
    </location>
</feature>
<reference evidence="3" key="1">
    <citation type="submission" date="2016-11" db="EMBL/GenBank/DDBJ databases">
        <authorList>
            <person name="Varghese N."/>
            <person name="Submissions S."/>
        </authorList>
    </citation>
    <scope>NUCLEOTIDE SEQUENCE [LARGE SCALE GENOMIC DNA]</scope>
    <source>
        <strain evidence="3">DSM 13643</strain>
    </source>
</reference>
<dbReference type="SUPFAM" id="SSF50341">
    <property type="entry name" value="CheW-like"/>
    <property type="match status" value="1"/>
</dbReference>
<dbReference type="Pfam" id="PF01584">
    <property type="entry name" value="CheW"/>
    <property type="match status" value="1"/>
</dbReference>
<organism evidence="2 3">
    <name type="scientific">Caloranaerobacter azorensis DSM 13643</name>
    <dbReference type="NCBI Taxonomy" id="1121264"/>
    <lineage>
        <taxon>Bacteria</taxon>
        <taxon>Bacillati</taxon>
        <taxon>Bacillota</taxon>
        <taxon>Tissierellia</taxon>
        <taxon>Tissierellales</taxon>
        <taxon>Thermohalobacteraceae</taxon>
        <taxon>Caloranaerobacter</taxon>
    </lineage>
</organism>
<dbReference type="SMART" id="SM00260">
    <property type="entry name" value="CheW"/>
    <property type="match status" value="1"/>
</dbReference>
<dbReference type="InterPro" id="IPR002545">
    <property type="entry name" value="CheW-lke_dom"/>
</dbReference>
<dbReference type="PROSITE" id="PS50851">
    <property type="entry name" value="CHEW"/>
    <property type="match status" value="1"/>
</dbReference>
<dbReference type="Gene3D" id="2.40.50.180">
    <property type="entry name" value="CheA-289, Domain 4"/>
    <property type="match status" value="1"/>
</dbReference>
<evidence type="ECO:0000313" key="2">
    <source>
        <dbReference type="EMBL" id="SHH32082.1"/>
    </source>
</evidence>
<dbReference type="Proteomes" id="UP000183967">
    <property type="component" value="Unassembled WGS sequence"/>
</dbReference>
<evidence type="ECO:0000259" key="1">
    <source>
        <dbReference type="PROSITE" id="PS50851"/>
    </source>
</evidence>
<dbReference type="EMBL" id="FQXO01000009">
    <property type="protein sequence ID" value="SHH32082.1"/>
    <property type="molecule type" value="Genomic_DNA"/>
</dbReference>
<dbReference type="InterPro" id="IPR036061">
    <property type="entry name" value="CheW-like_dom_sf"/>
</dbReference>
<dbReference type="PANTHER" id="PTHR22617">
    <property type="entry name" value="CHEMOTAXIS SENSOR HISTIDINE KINASE-RELATED"/>
    <property type="match status" value="1"/>
</dbReference>
<protein>
    <submittedName>
        <fullName evidence="2">Purine-binding chemotaxis protein CheW</fullName>
    </submittedName>
</protein>